<accession>U4KZA8</accession>
<protein>
    <submittedName>
        <fullName evidence="1">Uncharacterized protein</fullName>
    </submittedName>
</protein>
<dbReference type="Proteomes" id="UP000018144">
    <property type="component" value="Unassembled WGS sequence"/>
</dbReference>
<reference evidence="1 2" key="1">
    <citation type="journal article" date="2013" name="PLoS Genet.">
        <title>The genome and development-dependent transcriptomes of Pyronema confluens: a window into fungal evolution.</title>
        <authorList>
            <person name="Traeger S."/>
            <person name="Altegoer F."/>
            <person name="Freitag M."/>
            <person name="Gabaldon T."/>
            <person name="Kempken F."/>
            <person name="Kumar A."/>
            <person name="Marcet-Houben M."/>
            <person name="Poggeler S."/>
            <person name="Stajich J.E."/>
            <person name="Nowrousian M."/>
        </authorList>
    </citation>
    <scope>NUCLEOTIDE SEQUENCE [LARGE SCALE GENOMIC DNA]</scope>
    <source>
        <strain evidence="2">CBS 100304</strain>
        <tissue evidence="1">Vegetative mycelium</tissue>
    </source>
</reference>
<organism evidence="1 2">
    <name type="scientific">Pyronema omphalodes (strain CBS 100304)</name>
    <name type="common">Pyronema confluens</name>
    <dbReference type="NCBI Taxonomy" id="1076935"/>
    <lineage>
        <taxon>Eukaryota</taxon>
        <taxon>Fungi</taxon>
        <taxon>Dikarya</taxon>
        <taxon>Ascomycota</taxon>
        <taxon>Pezizomycotina</taxon>
        <taxon>Pezizomycetes</taxon>
        <taxon>Pezizales</taxon>
        <taxon>Pyronemataceae</taxon>
        <taxon>Pyronema</taxon>
    </lineage>
</organism>
<name>U4KZA8_PYROM</name>
<evidence type="ECO:0000313" key="2">
    <source>
        <dbReference type="Proteomes" id="UP000018144"/>
    </source>
</evidence>
<sequence>MLHHLTSPNFEILNNKTSRSEPTLKLLAHLNVLTGRDGEKPALMVKRNIDGVVVYVAVEKTEKEAGKYDDMETEEREVKEEEYNGPNVQLLPAPEVHVGEDVAGSILRNWNPTLPQHLQTIASLLLATQEAPSSTASSPTWHRLGKYALFASSLTYNRLTNPIIAQTLSVLLQLPKLPSSIEILPGNSPPALKPLEISNIKSALAYFPRINFPRLNEICSGKEMWPADRKDSNILKELIQLLLFILLKFTRACSHLVKIRQSQAPPDKLNLQHRLSRAWFWCDMVHQIAWESRFWSWILRDYSWTVLKYERAEIVRPDSKEATDLRDIIKQVNPTEYGISTDKFDTGMSDLGGLRRDLMILVWMRMVGSVARSANIIGWRSDDWKNTPIKFQVLEYWNEDEEKGREMMDWREVVKSLFPNNSDIYVRVMNKLRILADEKDDLRRFAHGNWVFEGNTHPEAEIACLNALAKYGAVKETQGINSEVIEALKWTFRVVSPTGRCCSMCNVMLIEACSLDPKAAKIQTLGHYSRDAKGQS</sequence>
<evidence type="ECO:0000313" key="1">
    <source>
        <dbReference type="EMBL" id="CCX04999.1"/>
    </source>
</evidence>
<proteinExistence type="predicted"/>
<dbReference type="EMBL" id="HF935225">
    <property type="protein sequence ID" value="CCX04999.1"/>
    <property type="molecule type" value="Genomic_DNA"/>
</dbReference>
<keyword evidence="2" id="KW-1185">Reference proteome</keyword>
<gene>
    <name evidence="1" type="ORF">PCON_04269</name>
</gene>
<dbReference type="AlphaFoldDB" id="U4KZA8"/>